<dbReference type="EMBL" id="FXBL01000004">
    <property type="protein sequence ID" value="SMH29348.1"/>
    <property type="molecule type" value="Genomic_DNA"/>
</dbReference>
<keyword evidence="3" id="KW-1185">Reference proteome</keyword>
<evidence type="ECO:0000313" key="2">
    <source>
        <dbReference type="EMBL" id="SMH29348.1"/>
    </source>
</evidence>
<gene>
    <name evidence="2" type="ORF">SAMN02982922_0878</name>
</gene>
<evidence type="ECO:0000313" key="3">
    <source>
        <dbReference type="Proteomes" id="UP000193083"/>
    </source>
</evidence>
<protein>
    <submittedName>
        <fullName evidence="2">Uncharacterized protein</fullName>
    </submittedName>
</protein>
<dbReference type="RefSeq" id="WP_085463033.1">
    <property type="nucleotide sequence ID" value="NZ_FXBL01000004.1"/>
</dbReference>
<dbReference type="Gene3D" id="1.10.3730.20">
    <property type="match status" value="1"/>
</dbReference>
<dbReference type="AlphaFoldDB" id="A0A1X7MY02"/>
<evidence type="ECO:0000256" key="1">
    <source>
        <dbReference type="SAM" id="Phobius"/>
    </source>
</evidence>
<dbReference type="OrthoDB" id="8115659at2"/>
<organism evidence="2 3">
    <name type="scientific">Mesorhizobium australicum</name>
    <dbReference type="NCBI Taxonomy" id="536018"/>
    <lineage>
        <taxon>Bacteria</taxon>
        <taxon>Pseudomonadati</taxon>
        <taxon>Pseudomonadota</taxon>
        <taxon>Alphaproteobacteria</taxon>
        <taxon>Hyphomicrobiales</taxon>
        <taxon>Phyllobacteriaceae</taxon>
        <taxon>Mesorhizobium</taxon>
    </lineage>
</organism>
<feature type="transmembrane region" description="Helical" evidence="1">
    <location>
        <begin position="62"/>
        <end position="82"/>
    </location>
</feature>
<dbReference type="SUPFAM" id="SSF103481">
    <property type="entry name" value="Multidrug resistance efflux transporter EmrE"/>
    <property type="match status" value="1"/>
</dbReference>
<feature type="transmembrane region" description="Helical" evidence="1">
    <location>
        <begin position="88"/>
        <end position="106"/>
    </location>
</feature>
<feature type="transmembrane region" description="Helical" evidence="1">
    <location>
        <begin position="33"/>
        <end position="50"/>
    </location>
</feature>
<keyword evidence="1" id="KW-0472">Membrane</keyword>
<keyword evidence="1" id="KW-1133">Transmembrane helix</keyword>
<dbReference type="InterPro" id="IPR037185">
    <property type="entry name" value="EmrE-like"/>
</dbReference>
<dbReference type="Proteomes" id="UP000193083">
    <property type="component" value="Unassembled WGS sequence"/>
</dbReference>
<proteinExistence type="predicted"/>
<keyword evidence="1" id="KW-0812">Transmembrane</keyword>
<accession>A0A1X7MY02</accession>
<name>A0A1X7MY02_9HYPH</name>
<sequence>MSISGLLQLGLSTMVFLAAATVAKQWALAPGLGKLAITLVLYSLGNLIMLRLVREFGMASSFSLSAVIQLVAVNLIALVYFGEKLAPIQSIGVVLAIVAVALITLGPQLTNR</sequence>
<reference evidence="2 3" key="1">
    <citation type="submission" date="2017-04" db="EMBL/GenBank/DDBJ databases">
        <authorList>
            <person name="Afonso C.L."/>
            <person name="Miller P.J."/>
            <person name="Scott M.A."/>
            <person name="Spackman E."/>
            <person name="Goraichik I."/>
            <person name="Dimitrov K.M."/>
            <person name="Suarez D.L."/>
            <person name="Swayne D.E."/>
        </authorList>
    </citation>
    <scope>NUCLEOTIDE SEQUENCE [LARGE SCALE GENOMIC DNA]</scope>
    <source>
        <strain evidence="2 3">B5P</strain>
    </source>
</reference>